<gene>
    <name evidence="4" type="ORF">WDU99_04645</name>
</gene>
<dbReference type="SUPFAM" id="SSF48403">
    <property type="entry name" value="Ankyrin repeat"/>
    <property type="match status" value="1"/>
</dbReference>
<keyword evidence="1" id="KW-0677">Repeat</keyword>
<dbReference type="InterPro" id="IPR002110">
    <property type="entry name" value="Ankyrin_rpt"/>
</dbReference>
<feature type="repeat" description="ANK" evidence="3">
    <location>
        <begin position="58"/>
        <end position="91"/>
    </location>
</feature>
<evidence type="ECO:0000313" key="5">
    <source>
        <dbReference type="Proteomes" id="UP001371224"/>
    </source>
</evidence>
<reference evidence="4 5" key="1">
    <citation type="submission" date="2024-02" db="EMBL/GenBank/DDBJ databases">
        <authorList>
            <person name="Saticioglu I.B."/>
        </authorList>
    </citation>
    <scope>NUCLEOTIDE SEQUENCE [LARGE SCALE GENOMIC DNA]</scope>
    <source>
        <strain evidence="4 5">Mu-80</strain>
    </source>
</reference>
<dbReference type="PANTHER" id="PTHR24201">
    <property type="entry name" value="ANK_REP_REGION DOMAIN-CONTAINING PROTEIN"/>
    <property type="match status" value="1"/>
</dbReference>
<proteinExistence type="predicted"/>
<dbReference type="InterPro" id="IPR036770">
    <property type="entry name" value="Ankyrin_rpt-contain_sf"/>
</dbReference>
<keyword evidence="5" id="KW-1185">Reference proteome</keyword>
<evidence type="ECO:0000256" key="3">
    <source>
        <dbReference type="PROSITE-ProRule" id="PRU00023"/>
    </source>
</evidence>
<dbReference type="Proteomes" id="UP001371224">
    <property type="component" value="Unassembled WGS sequence"/>
</dbReference>
<comment type="caution">
    <text evidence="4">The sequence shown here is derived from an EMBL/GenBank/DDBJ whole genome shotgun (WGS) entry which is preliminary data.</text>
</comment>
<name>A0ABU8L8E5_9MICO</name>
<sequence>MSSEWPGVTDTGAFKESHVADVDRLADAAKTGSWAEVLILLEAHDQLSPNQWRISGTSWFTPLHQAAWLGASSEVVDELVRRGAWRSLRNAEGERPIEIAERRGHHHLLEPLNVRPASDRQQQMFATWDRHLAELIATRTERLDPVSFRAVPTEVIAVEPLDTLWFRYPGMYGGFGMSIHRDRLFVESWSRVVGGSGQAHVITEGGCVLVEEGFV</sequence>
<evidence type="ECO:0000256" key="1">
    <source>
        <dbReference type="ARBA" id="ARBA00022737"/>
    </source>
</evidence>
<organism evidence="4 5">
    <name type="scientific">Microbacterium bandirmense</name>
    <dbReference type="NCBI Taxonomy" id="3122050"/>
    <lineage>
        <taxon>Bacteria</taxon>
        <taxon>Bacillati</taxon>
        <taxon>Actinomycetota</taxon>
        <taxon>Actinomycetes</taxon>
        <taxon>Micrococcales</taxon>
        <taxon>Microbacteriaceae</taxon>
        <taxon>Microbacterium</taxon>
    </lineage>
</organism>
<dbReference type="EMBL" id="JBBDGM010000003">
    <property type="protein sequence ID" value="MEJ1087599.1"/>
    <property type="molecule type" value="Genomic_DNA"/>
</dbReference>
<protein>
    <submittedName>
        <fullName evidence="4">Ankyrin repeat domain-containing protein</fullName>
    </submittedName>
</protein>
<dbReference type="Gene3D" id="1.25.40.20">
    <property type="entry name" value="Ankyrin repeat-containing domain"/>
    <property type="match status" value="1"/>
</dbReference>
<accession>A0ABU8L8E5</accession>
<evidence type="ECO:0000256" key="2">
    <source>
        <dbReference type="ARBA" id="ARBA00023043"/>
    </source>
</evidence>
<dbReference type="RefSeq" id="WP_337331271.1">
    <property type="nucleotide sequence ID" value="NZ_JBBDGM010000003.1"/>
</dbReference>
<dbReference type="PROSITE" id="PS50088">
    <property type="entry name" value="ANK_REPEAT"/>
    <property type="match status" value="1"/>
</dbReference>
<dbReference type="InterPro" id="IPR050776">
    <property type="entry name" value="Ank_Repeat/CDKN_Inhibitor"/>
</dbReference>
<evidence type="ECO:0000313" key="4">
    <source>
        <dbReference type="EMBL" id="MEJ1087599.1"/>
    </source>
</evidence>
<keyword evidence="2 3" id="KW-0040">ANK repeat</keyword>